<evidence type="ECO:0000313" key="3">
    <source>
        <dbReference type="EMBL" id="OPG16132.1"/>
    </source>
</evidence>
<dbReference type="Gene3D" id="3.40.50.150">
    <property type="entry name" value="Vaccinia Virus protein VP39"/>
    <property type="match status" value="1"/>
</dbReference>
<accession>A0A1V4ETE6</accession>
<dbReference type="AlphaFoldDB" id="A0A1V4ETE6"/>
<dbReference type="Pfam" id="PF08241">
    <property type="entry name" value="Methyltransf_11"/>
    <property type="match status" value="1"/>
</dbReference>
<reference evidence="3 4" key="1">
    <citation type="submission" date="2017-02" db="EMBL/GenBank/DDBJ databases">
        <title>Draft genome of Acidibacillus ferrooxidans Huett2.</title>
        <authorList>
            <person name="Schopf S."/>
        </authorList>
    </citation>
    <scope>NUCLEOTIDE SEQUENCE [LARGE SCALE GENOMIC DNA]</scope>
    <source>
        <strain evidence="3 4">Huett2</strain>
    </source>
</reference>
<keyword evidence="4" id="KW-1185">Reference proteome</keyword>
<organism evidence="3 4">
    <name type="scientific">Ferroacidibacillus organovorans</name>
    <dbReference type="NCBI Taxonomy" id="1765683"/>
    <lineage>
        <taxon>Bacteria</taxon>
        <taxon>Bacillati</taxon>
        <taxon>Bacillota</taxon>
        <taxon>Bacilli</taxon>
        <taxon>Bacillales</taxon>
        <taxon>Alicyclobacillaceae</taxon>
        <taxon>Ferroacidibacillus</taxon>
    </lineage>
</organism>
<proteinExistence type="predicted"/>
<dbReference type="Proteomes" id="UP000190229">
    <property type="component" value="Unassembled WGS sequence"/>
</dbReference>
<dbReference type="GO" id="GO:0008757">
    <property type="term" value="F:S-adenosylmethionine-dependent methyltransferase activity"/>
    <property type="evidence" value="ECO:0007669"/>
    <property type="project" value="InterPro"/>
</dbReference>
<dbReference type="InterPro" id="IPR013216">
    <property type="entry name" value="Methyltransf_11"/>
</dbReference>
<evidence type="ECO:0000256" key="1">
    <source>
        <dbReference type="SAM" id="MobiDB-lite"/>
    </source>
</evidence>
<dbReference type="PANTHER" id="PTHR45036">
    <property type="entry name" value="METHYLTRANSFERASE LIKE 7B"/>
    <property type="match status" value="1"/>
</dbReference>
<dbReference type="PANTHER" id="PTHR45036:SF1">
    <property type="entry name" value="METHYLTRANSFERASE LIKE 7A"/>
    <property type="match status" value="1"/>
</dbReference>
<sequence>MPGSRTCGDRDVRSSDRNLTSTTHHGKFVECFSEGGVSSVCVNHPRFTRFYVWGQRYVEQAVGEIREKQNSKAYGRTLIVGAGTGLDIPTLGSKVSEITLLEPDAHMRTYLKQTYDSLPLIPSTAETMDVGDGQFDTVITSLVLCSVTNVRQVLSEIYRVLKPGGQYLFMEHVQHNEAVSRMVQNSLNPVWQHIAGGCQLNRKIADDINASAFTTLECSLVKPHFLIPIIAGQAIRI</sequence>
<protein>
    <recommendedName>
        <fullName evidence="2">Methyltransferase type 11 domain-containing protein</fullName>
    </recommendedName>
</protein>
<evidence type="ECO:0000259" key="2">
    <source>
        <dbReference type="Pfam" id="PF08241"/>
    </source>
</evidence>
<dbReference type="InterPro" id="IPR029063">
    <property type="entry name" value="SAM-dependent_MTases_sf"/>
</dbReference>
<dbReference type="CDD" id="cd02440">
    <property type="entry name" value="AdoMet_MTases"/>
    <property type="match status" value="1"/>
</dbReference>
<feature type="compositionally biased region" description="Basic and acidic residues" evidence="1">
    <location>
        <begin position="7"/>
        <end position="16"/>
    </location>
</feature>
<feature type="region of interest" description="Disordered" evidence="1">
    <location>
        <begin position="1"/>
        <end position="20"/>
    </location>
</feature>
<dbReference type="InterPro" id="IPR052356">
    <property type="entry name" value="Thiol_S-MT"/>
</dbReference>
<name>A0A1V4ETE6_9BACL</name>
<gene>
    <name evidence="3" type="ORF">B2M26_08815</name>
</gene>
<comment type="caution">
    <text evidence="3">The sequence shown here is derived from an EMBL/GenBank/DDBJ whole genome shotgun (WGS) entry which is preliminary data.</text>
</comment>
<dbReference type="EMBL" id="MWPS01000022">
    <property type="protein sequence ID" value="OPG16132.1"/>
    <property type="molecule type" value="Genomic_DNA"/>
</dbReference>
<evidence type="ECO:0000313" key="4">
    <source>
        <dbReference type="Proteomes" id="UP000190229"/>
    </source>
</evidence>
<dbReference type="SUPFAM" id="SSF53335">
    <property type="entry name" value="S-adenosyl-L-methionine-dependent methyltransferases"/>
    <property type="match status" value="1"/>
</dbReference>
<feature type="domain" description="Methyltransferase type 11" evidence="2">
    <location>
        <begin position="80"/>
        <end position="169"/>
    </location>
</feature>